<accession>A0A840YI14</accession>
<dbReference type="SUPFAM" id="SSF56801">
    <property type="entry name" value="Acetyl-CoA synthetase-like"/>
    <property type="match status" value="1"/>
</dbReference>
<sequence>MILWKLAQAIKRRRDTLKLTPEAREMRNLARFRDLVAFVEKTSPWYRRVIKENRINLATCRPEHFPSLTSAQFRENLDEIVTDRAITSQGIESFLRQSRSSKNLYLGKYHIVQSSGSSGIPGVYIHTTDEVINGMSYGVLHRKVRPRTRTTFIGSLDDHDMANAVMGLMDDWPQRLLFNTRNFDIAAPWRQIIDGLNKHRPKIISAYKHYLMSLAEEACAGRLKIQPVLLESGGEPLLPQEREILRSTFRCEIANSYGSSEVNLMGVALNDWEGIYLFEDDLIFEIGYESTCVTNLFNRAMPLIRYRFDDILVPANVQNPRMPYRIVSEGIGRSQEIITFDTGNGGEHKFHTIFFDDGVDFSGVKRVQYEKIDFETLGVRVALVDEAELRKLSGVNSNAEKIEQLRASFRKYLNDNSLRSVKLELSEAGVEDARPEDRIAKDGKKERLVLQSSR</sequence>
<reference evidence="1 2" key="1">
    <citation type="submission" date="2020-08" db="EMBL/GenBank/DDBJ databases">
        <title>Genomic Encyclopedia of Type Strains, Phase IV (KMG-IV): sequencing the most valuable type-strain genomes for metagenomic binning, comparative biology and taxonomic classification.</title>
        <authorList>
            <person name="Goeker M."/>
        </authorList>
    </citation>
    <scope>NUCLEOTIDE SEQUENCE [LARGE SCALE GENOMIC DNA]</scope>
    <source>
        <strain evidence="1 2">DSM 26736</strain>
    </source>
</reference>
<protein>
    <submittedName>
        <fullName evidence="1">Phenylacetate-CoA ligase</fullName>
        <ecNumber evidence="1">6.2.1.30</ecNumber>
    </submittedName>
</protein>
<evidence type="ECO:0000313" key="2">
    <source>
        <dbReference type="Proteomes" id="UP000527143"/>
    </source>
</evidence>
<gene>
    <name evidence="1" type="ORF">FHT02_003301</name>
</gene>
<organism evidence="1 2">
    <name type="scientific">Sphingomonas xinjiangensis</name>
    <dbReference type="NCBI Taxonomy" id="643568"/>
    <lineage>
        <taxon>Bacteria</taxon>
        <taxon>Pseudomonadati</taxon>
        <taxon>Pseudomonadota</taxon>
        <taxon>Alphaproteobacteria</taxon>
        <taxon>Sphingomonadales</taxon>
        <taxon>Sphingomonadaceae</taxon>
        <taxon>Sphingomonas</taxon>
    </lineage>
</organism>
<dbReference type="InterPro" id="IPR042099">
    <property type="entry name" value="ANL_N_sf"/>
</dbReference>
<comment type="caution">
    <text evidence="1">The sequence shown here is derived from an EMBL/GenBank/DDBJ whole genome shotgun (WGS) entry which is preliminary data.</text>
</comment>
<keyword evidence="1" id="KW-0436">Ligase</keyword>
<dbReference type="PANTHER" id="PTHR36932:SF1">
    <property type="entry name" value="CAPSULAR POLYSACCHARIDE BIOSYNTHESIS PROTEIN"/>
    <property type="match status" value="1"/>
</dbReference>
<dbReference type="EMBL" id="JACIJF010000012">
    <property type="protein sequence ID" value="MBB5712045.1"/>
    <property type="molecule type" value="Genomic_DNA"/>
</dbReference>
<dbReference type="InterPro" id="IPR053158">
    <property type="entry name" value="CapK_Type1_Caps_Biosynth"/>
</dbReference>
<dbReference type="Gene3D" id="3.40.50.12780">
    <property type="entry name" value="N-terminal domain of ligase-like"/>
    <property type="match status" value="1"/>
</dbReference>
<dbReference type="EC" id="6.2.1.30" evidence="1"/>
<keyword evidence="2" id="KW-1185">Reference proteome</keyword>
<dbReference type="PANTHER" id="PTHR36932">
    <property type="entry name" value="CAPSULAR POLYSACCHARIDE BIOSYNTHESIS PROTEIN"/>
    <property type="match status" value="1"/>
</dbReference>
<dbReference type="AlphaFoldDB" id="A0A840YI14"/>
<evidence type="ECO:0000313" key="1">
    <source>
        <dbReference type="EMBL" id="MBB5712045.1"/>
    </source>
</evidence>
<dbReference type="RefSeq" id="WP_184089941.1">
    <property type="nucleotide sequence ID" value="NZ_JACIJF010000012.1"/>
</dbReference>
<name>A0A840YI14_9SPHN</name>
<dbReference type="GO" id="GO:0047475">
    <property type="term" value="F:phenylacetate-CoA ligase activity"/>
    <property type="evidence" value="ECO:0007669"/>
    <property type="project" value="UniProtKB-EC"/>
</dbReference>
<dbReference type="Proteomes" id="UP000527143">
    <property type="component" value="Unassembled WGS sequence"/>
</dbReference>
<proteinExistence type="predicted"/>